<name>A0A2S6I3D0_9BACT</name>
<evidence type="ECO:0000313" key="2">
    <source>
        <dbReference type="EMBL" id="PPK85686.1"/>
    </source>
</evidence>
<dbReference type="Proteomes" id="UP000237662">
    <property type="component" value="Unassembled WGS sequence"/>
</dbReference>
<feature type="transmembrane region" description="Helical" evidence="1">
    <location>
        <begin position="100"/>
        <end position="123"/>
    </location>
</feature>
<dbReference type="AlphaFoldDB" id="A0A2S6I3D0"/>
<organism evidence="2 3">
    <name type="scientific">Neolewinella xylanilytica</name>
    <dbReference type="NCBI Taxonomy" id="1514080"/>
    <lineage>
        <taxon>Bacteria</taxon>
        <taxon>Pseudomonadati</taxon>
        <taxon>Bacteroidota</taxon>
        <taxon>Saprospiria</taxon>
        <taxon>Saprospirales</taxon>
        <taxon>Lewinellaceae</taxon>
        <taxon>Neolewinella</taxon>
    </lineage>
</organism>
<evidence type="ECO:0000256" key="1">
    <source>
        <dbReference type="SAM" id="Phobius"/>
    </source>
</evidence>
<sequence>MGLAFGALLLATILLPGILFRYAYLRSDSLRKTVDFSLLSEAVFVLIPTLILHAFGWGLARLVGPALNLVPDLGVFYRLITGQLLTDAGLLRLERGLIPFILYILLLGAVAGWLGTLVQRWVLRNAWDDHFKLLRIFNDWDKYFTGHSVSGDPRRSFDYVQVDVVVQSGEGDILYTGALANYSLNQEQGIDRIFMEVVYRRRLSDDLRLSETALADLPPANREEDPRYYNMPGDYLVIPFGQIRNLNISYKKFETQAE</sequence>
<feature type="transmembrane region" description="Helical" evidence="1">
    <location>
        <begin position="6"/>
        <end position="24"/>
    </location>
</feature>
<gene>
    <name evidence="2" type="ORF">CLV84_2589</name>
</gene>
<dbReference type="RefSeq" id="WP_104420173.1">
    <property type="nucleotide sequence ID" value="NZ_PTJC01000006.1"/>
</dbReference>
<dbReference type="EMBL" id="PTJC01000006">
    <property type="protein sequence ID" value="PPK85686.1"/>
    <property type="molecule type" value="Genomic_DNA"/>
</dbReference>
<proteinExistence type="predicted"/>
<keyword evidence="1" id="KW-1133">Transmembrane helix</keyword>
<evidence type="ECO:0000313" key="3">
    <source>
        <dbReference type="Proteomes" id="UP000237662"/>
    </source>
</evidence>
<reference evidence="2 3" key="1">
    <citation type="submission" date="2018-02" db="EMBL/GenBank/DDBJ databases">
        <title>Genomic Encyclopedia of Archaeal and Bacterial Type Strains, Phase II (KMG-II): from individual species to whole genera.</title>
        <authorList>
            <person name="Goeker M."/>
        </authorList>
    </citation>
    <scope>NUCLEOTIDE SEQUENCE [LARGE SCALE GENOMIC DNA]</scope>
    <source>
        <strain evidence="2 3">DSM 29526</strain>
    </source>
</reference>
<keyword evidence="1" id="KW-0812">Transmembrane</keyword>
<dbReference type="OrthoDB" id="674965at2"/>
<keyword evidence="3" id="KW-1185">Reference proteome</keyword>
<comment type="caution">
    <text evidence="2">The sequence shown here is derived from an EMBL/GenBank/DDBJ whole genome shotgun (WGS) entry which is preliminary data.</text>
</comment>
<keyword evidence="1" id="KW-0472">Membrane</keyword>
<accession>A0A2S6I3D0</accession>
<protein>
    <submittedName>
        <fullName evidence="2">Uncharacterized protein</fullName>
    </submittedName>
</protein>
<feature type="transmembrane region" description="Helical" evidence="1">
    <location>
        <begin position="36"/>
        <end position="60"/>
    </location>
</feature>